<dbReference type="EMBL" id="FNOK01000081">
    <property type="protein sequence ID" value="SDZ48488.1"/>
    <property type="molecule type" value="Genomic_DNA"/>
</dbReference>
<dbReference type="Proteomes" id="UP000199529">
    <property type="component" value="Unassembled WGS sequence"/>
</dbReference>
<dbReference type="AlphaFoldDB" id="A0A1H3TF20"/>
<organism evidence="1 2">
    <name type="scientific">Saccharopolyspora shandongensis</name>
    <dbReference type="NCBI Taxonomy" id="418495"/>
    <lineage>
        <taxon>Bacteria</taxon>
        <taxon>Bacillati</taxon>
        <taxon>Actinomycetota</taxon>
        <taxon>Actinomycetes</taxon>
        <taxon>Pseudonocardiales</taxon>
        <taxon>Pseudonocardiaceae</taxon>
        <taxon>Saccharopolyspora</taxon>
    </lineage>
</organism>
<protein>
    <submittedName>
        <fullName evidence="1">Uncharacterized protein</fullName>
    </submittedName>
</protein>
<evidence type="ECO:0000313" key="1">
    <source>
        <dbReference type="EMBL" id="SDZ48488.1"/>
    </source>
</evidence>
<keyword evidence="2" id="KW-1185">Reference proteome</keyword>
<accession>A0A1H3TF20</accession>
<gene>
    <name evidence="1" type="ORF">SAMN05216215_10816</name>
</gene>
<sequence>MANVFAMPRYASLSGTVDHHAAAITSQARVPARTVADNIRDTRYTSFHLRG</sequence>
<evidence type="ECO:0000313" key="2">
    <source>
        <dbReference type="Proteomes" id="UP000199529"/>
    </source>
</evidence>
<reference evidence="2" key="1">
    <citation type="submission" date="2016-10" db="EMBL/GenBank/DDBJ databases">
        <authorList>
            <person name="Varghese N."/>
            <person name="Submissions S."/>
        </authorList>
    </citation>
    <scope>NUCLEOTIDE SEQUENCE [LARGE SCALE GENOMIC DNA]</scope>
    <source>
        <strain evidence="2">CGMCC 4.3530</strain>
    </source>
</reference>
<name>A0A1H3TF20_9PSEU</name>
<proteinExistence type="predicted"/>